<dbReference type="AlphaFoldDB" id="A0A1G6YCC5"/>
<dbReference type="RefSeq" id="WP_139167508.1">
    <property type="nucleotide sequence ID" value="NZ_FNAK01000003.1"/>
</dbReference>
<evidence type="ECO:0000313" key="1">
    <source>
        <dbReference type="EMBL" id="SDD87982.1"/>
    </source>
</evidence>
<dbReference type="Proteomes" id="UP000183685">
    <property type="component" value="Unassembled WGS sequence"/>
</dbReference>
<dbReference type="OrthoDB" id="8480244at2"/>
<protein>
    <submittedName>
        <fullName evidence="1">PAS domain-containing protein</fullName>
    </submittedName>
</protein>
<dbReference type="EMBL" id="FNAK01000003">
    <property type="protein sequence ID" value="SDD87982.1"/>
    <property type="molecule type" value="Genomic_DNA"/>
</dbReference>
<reference evidence="1 2" key="1">
    <citation type="submission" date="2016-10" db="EMBL/GenBank/DDBJ databases">
        <authorList>
            <person name="de Groot N.N."/>
        </authorList>
    </citation>
    <scope>NUCLEOTIDE SEQUENCE [LARGE SCALE GENOMIC DNA]</scope>
    <source>
        <strain evidence="1 2">CGMCC 1.9109</strain>
    </source>
</reference>
<evidence type="ECO:0000313" key="2">
    <source>
        <dbReference type="Proteomes" id="UP000183685"/>
    </source>
</evidence>
<accession>A0A1G6YCC5</accession>
<gene>
    <name evidence="1" type="ORF">SAMN04488071_1567</name>
</gene>
<name>A0A1G6YCC5_9PROT</name>
<proteinExistence type="predicted"/>
<keyword evidence="2" id="KW-1185">Reference proteome</keyword>
<dbReference type="InterPro" id="IPR009922">
    <property type="entry name" value="DUF1457"/>
</dbReference>
<dbReference type="Pfam" id="PF07310">
    <property type="entry name" value="PAS_5"/>
    <property type="match status" value="1"/>
</dbReference>
<sequence length="192" mass="20962">MVPGDAGDGSLVSSFEATSLTSQLDSLPSASADMQLLVGEGSMQAGIRSADLRDMFDHYLSLRPSKGVMPSREAFNPAALPRHLPNIFLVEIELQPDGRPNYRYKVFGTALSVLFGAEMTGKLVSEFPDPNRAERSRRILDHVALLRRPVRTAGNFVSKNGMSVFGESIVLPFGEGDKVTHVLADLDYDQHD</sequence>
<organism evidence="1 2">
    <name type="scientific">Kordiimonas lacus</name>
    <dbReference type="NCBI Taxonomy" id="637679"/>
    <lineage>
        <taxon>Bacteria</taxon>
        <taxon>Pseudomonadati</taxon>
        <taxon>Pseudomonadota</taxon>
        <taxon>Alphaproteobacteria</taxon>
        <taxon>Kordiimonadales</taxon>
        <taxon>Kordiimonadaceae</taxon>
        <taxon>Kordiimonas</taxon>
    </lineage>
</organism>
<dbReference type="STRING" id="637679.GCA_001550055_01247"/>